<name>A0AA48GL51_9BACT</name>
<dbReference type="Gene3D" id="3.40.50.300">
    <property type="entry name" value="P-loop containing nucleotide triphosphate hydrolases"/>
    <property type="match status" value="1"/>
</dbReference>
<dbReference type="GO" id="GO:0005886">
    <property type="term" value="C:plasma membrane"/>
    <property type="evidence" value="ECO:0007669"/>
    <property type="project" value="UniProtKB-SubCell"/>
</dbReference>
<dbReference type="InterPro" id="IPR027417">
    <property type="entry name" value="P-loop_NTPase"/>
</dbReference>
<reference evidence="8" key="1">
    <citation type="journal article" date="2023" name="Int. J. Syst. Evol. Microbiol.">
        <title>Mesoterricola silvestris gen. nov., sp. nov., Mesoterricola sediminis sp. nov., Geothrix oryzae sp. nov., Geothrix edaphica sp. nov., Geothrix rubra sp. nov., and Geothrix limicola sp. nov., six novel members of Acidobacteriota isolated from soils.</title>
        <authorList>
            <person name="Itoh H."/>
            <person name="Sugisawa Y."/>
            <person name="Mise K."/>
            <person name="Xu Z."/>
            <person name="Kuniyasu M."/>
            <person name="Ushijima N."/>
            <person name="Kawano K."/>
            <person name="Kobayashi E."/>
            <person name="Shiratori Y."/>
            <person name="Masuda Y."/>
            <person name="Senoo K."/>
        </authorList>
    </citation>
    <scope>NUCLEOTIDE SEQUENCE [LARGE SCALE GENOMIC DNA]</scope>
    <source>
        <strain evidence="8">W79</strain>
    </source>
</reference>
<dbReference type="Pfam" id="PF00005">
    <property type="entry name" value="ABC_tran"/>
    <property type="match status" value="1"/>
</dbReference>
<dbReference type="PANTHER" id="PTHR43166:SF9">
    <property type="entry name" value="GLUTAMATE_ASPARTATE IMPORT ATP-BINDING PROTEIN GLTL"/>
    <property type="match status" value="1"/>
</dbReference>
<accession>A0AA48GL51</accession>
<dbReference type="InterPro" id="IPR050086">
    <property type="entry name" value="MetN_ABC_transporter-like"/>
</dbReference>
<dbReference type="RefSeq" id="WP_316412044.1">
    <property type="nucleotide sequence ID" value="NZ_AP027080.1"/>
</dbReference>
<protein>
    <submittedName>
        <fullName evidence="7">ABC transporter ATP-binding protein</fullName>
    </submittedName>
</protein>
<gene>
    <name evidence="7" type="primary">ftsE</name>
    <name evidence="7" type="ORF">METEAL_25660</name>
</gene>
<dbReference type="Proteomes" id="UP001238179">
    <property type="component" value="Chromosome"/>
</dbReference>
<dbReference type="InterPro" id="IPR003439">
    <property type="entry name" value="ABC_transporter-like_ATP-bd"/>
</dbReference>
<comment type="subcellular location">
    <subcellularLocation>
        <location evidence="1">Cell membrane</location>
        <topology evidence="1">Peripheral membrane protein</topology>
    </subcellularLocation>
</comment>
<dbReference type="SUPFAM" id="SSF52540">
    <property type="entry name" value="P-loop containing nucleoside triphosphate hydrolases"/>
    <property type="match status" value="1"/>
</dbReference>
<dbReference type="GO" id="GO:0005524">
    <property type="term" value="F:ATP binding"/>
    <property type="evidence" value="ECO:0007669"/>
    <property type="project" value="UniProtKB-KW"/>
</dbReference>
<evidence type="ECO:0000313" key="8">
    <source>
        <dbReference type="Proteomes" id="UP001238179"/>
    </source>
</evidence>
<sequence length="224" mass="24140">MPRPLLALEGVSLASPEGRVVFQDLDWKLDRGARWHLQGNQGTGATALLRLCAGLARPREGRVVLDGREIDLDALDHPFINAGDLGWVPTDGGLAVNLTLLDNVALPLRFSRKVGREEAREEALRWLERAGLGRSAASRPRLPADRACWMTALARAGAKGSRLWLVDRPAGGLDPESRKAAHAILEEAARDPETTLVLVGGDWMEDLGAGLRIEDGRLATGSAP</sequence>
<keyword evidence="5" id="KW-0472">Membrane</keyword>
<dbReference type="KEGG" id="msil:METEAL_25660"/>
<dbReference type="PROSITE" id="PS50893">
    <property type="entry name" value="ABC_TRANSPORTER_2"/>
    <property type="match status" value="1"/>
</dbReference>
<keyword evidence="8" id="KW-1185">Reference proteome</keyword>
<keyword evidence="4" id="KW-1003">Cell membrane</keyword>
<dbReference type="GO" id="GO:0016887">
    <property type="term" value="F:ATP hydrolysis activity"/>
    <property type="evidence" value="ECO:0007669"/>
    <property type="project" value="InterPro"/>
</dbReference>
<feature type="domain" description="ABC transporter" evidence="6">
    <location>
        <begin position="6"/>
        <end position="223"/>
    </location>
</feature>
<organism evidence="7 8">
    <name type="scientific">Mesoterricola silvestris</name>
    <dbReference type="NCBI Taxonomy" id="2927979"/>
    <lineage>
        <taxon>Bacteria</taxon>
        <taxon>Pseudomonadati</taxon>
        <taxon>Acidobacteriota</taxon>
        <taxon>Holophagae</taxon>
        <taxon>Holophagales</taxon>
        <taxon>Holophagaceae</taxon>
        <taxon>Mesoterricola</taxon>
    </lineage>
</organism>
<evidence type="ECO:0000256" key="1">
    <source>
        <dbReference type="ARBA" id="ARBA00004202"/>
    </source>
</evidence>
<dbReference type="AlphaFoldDB" id="A0AA48GL51"/>
<evidence type="ECO:0000259" key="6">
    <source>
        <dbReference type="PROSITE" id="PS50893"/>
    </source>
</evidence>
<evidence type="ECO:0000256" key="2">
    <source>
        <dbReference type="ARBA" id="ARBA00005417"/>
    </source>
</evidence>
<evidence type="ECO:0000256" key="3">
    <source>
        <dbReference type="ARBA" id="ARBA00022448"/>
    </source>
</evidence>
<keyword evidence="3" id="KW-0813">Transport</keyword>
<comment type="similarity">
    <text evidence="2">Belongs to the ABC transporter superfamily.</text>
</comment>
<evidence type="ECO:0000256" key="5">
    <source>
        <dbReference type="ARBA" id="ARBA00023136"/>
    </source>
</evidence>
<proteinExistence type="inferred from homology"/>
<evidence type="ECO:0000256" key="4">
    <source>
        <dbReference type="ARBA" id="ARBA00022475"/>
    </source>
</evidence>
<keyword evidence="7" id="KW-0067">ATP-binding</keyword>
<keyword evidence="7" id="KW-0547">Nucleotide-binding</keyword>
<dbReference type="EMBL" id="AP027080">
    <property type="protein sequence ID" value="BDU73392.1"/>
    <property type="molecule type" value="Genomic_DNA"/>
</dbReference>
<dbReference type="PANTHER" id="PTHR43166">
    <property type="entry name" value="AMINO ACID IMPORT ATP-BINDING PROTEIN"/>
    <property type="match status" value="1"/>
</dbReference>
<evidence type="ECO:0000313" key="7">
    <source>
        <dbReference type="EMBL" id="BDU73392.1"/>
    </source>
</evidence>